<sequence>MHVILYVITGCLIEESRVGLERISPTSGKKYYKLDVPLSSKPIIAMCFTSIEHAFDFYQNYAKKCGFIARKDSQYCIGKVVKLKHFVCSKEGHKPFRDLIKNDYNTEKGKQIKSRNRPTQRTGCLAHIDLKSDDVSPEDFDREWLSIMDDYELSNSEWFGYMFEIRDMWIPSFYRDEPMSGLMRTTSRSESENHSFGQVSNCQLTLLEFFTHFDTAIEVFFFDVQEEIYDSIHSCLSVCTSQSGDYTRIDIKDLKAKGGGYLQKDEKAIRILEKSSSDEKKDDRIMRNSIGMLNGLLIADIRSNISNLRELLDDNGEGAEAAKDYTVSQLMMNKEMDNGVEELLKVTIDKMKKKRDGVDEIKKF</sequence>
<evidence type="ECO:0000259" key="1">
    <source>
        <dbReference type="Pfam" id="PF03101"/>
    </source>
</evidence>
<comment type="caution">
    <text evidence="2">The sequence shown here is derived from an EMBL/GenBank/DDBJ whole genome shotgun (WGS) entry which is preliminary data.</text>
</comment>
<evidence type="ECO:0000313" key="2">
    <source>
        <dbReference type="EMBL" id="KAD3337018.1"/>
    </source>
</evidence>
<protein>
    <recommendedName>
        <fullName evidence="1">FAR1 domain-containing protein</fullName>
    </recommendedName>
</protein>
<accession>A0A5N6MBC5</accession>
<reference evidence="2 3" key="1">
    <citation type="submission" date="2019-05" db="EMBL/GenBank/DDBJ databases">
        <title>Mikania micrantha, genome provides insights into the molecular mechanism of rapid growth.</title>
        <authorList>
            <person name="Liu B."/>
        </authorList>
    </citation>
    <scope>NUCLEOTIDE SEQUENCE [LARGE SCALE GENOMIC DNA]</scope>
    <source>
        <strain evidence="2">NLD-2019</strain>
        <tissue evidence="2">Leaf</tissue>
    </source>
</reference>
<gene>
    <name evidence="2" type="ORF">E3N88_32538</name>
</gene>
<organism evidence="2 3">
    <name type="scientific">Mikania micrantha</name>
    <name type="common">bitter vine</name>
    <dbReference type="NCBI Taxonomy" id="192012"/>
    <lineage>
        <taxon>Eukaryota</taxon>
        <taxon>Viridiplantae</taxon>
        <taxon>Streptophyta</taxon>
        <taxon>Embryophyta</taxon>
        <taxon>Tracheophyta</taxon>
        <taxon>Spermatophyta</taxon>
        <taxon>Magnoliopsida</taxon>
        <taxon>eudicotyledons</taxon>
        <taxon>Gunneridae</taxon>
        <taxon>Pentapetalae</taxon>
        <taxon>asterids</taxon>
        <taxon>campanulids</taxon>
        <taxon>Asterales</taxon>
        <taxon>Asteraceae</taxon>
        <taxon>Asteroideae</taxon>
        <taxon>Heliantheae alliance</taxon>
        <taxon>Eupatorieae</taxon>
        <taxon>Mikania</taxon>
    </lineage>
</organism>
<dbReference type="EMBL" id="SZYD01000016">
    <property type="protein sequence ID" value="KAD3337018.1"/>
    <property type="molecule type" value="Genomic_DNA"/>
</dbReference>
<dbReference type="Proteomes" id="UP000326396">
    <property type="component" value="Linkage Group LG6"/>
</dbReference>
<proteinExistence type="predicted"/>
<feature type="domain" description="FAR1" evidence="1">
    <location>
        <begin position="56"/>
        <end position="134"/>
    </location>
</feature>
<keyword evidence="3" id="KW-1185">Reference proteome</keyword>
<evidence type="ECO:0000313" key="3">
    <source>
        <dbReference type="Proteomes" id="UP000326396"/>
    </source>
</evidence>
<dbReference type="InterPro" id="IPR004330">
    <property type="entry name" value="FAR1_DNA_bnd_dom"/>
</dbReference>
<dbReference type="AlphaFoldDB" id="A0A5N6MBC5"/>
<name>A0A5N6MBC5_9ASTR</name>
<dbReference type="PANTHER" id="PTHR47718:SF17">
    <property type="entry name" value="PROTEIN FAR1-RELATED SEQUENCE 5-LIKE"/>
    <property type="match status" value="1"/>
</dbReference>
<dbReference type="OrthoDB" id="1726149at2759"/>
<dbReference type="Pfam" id="PF03101">
    <property type="entry name" value="FAR1"/>
    <property type="match status" value="1"/>
</dbReference>
<dbReference type="PANTHER" id="PTHR47718">
    <property type="entry name" value="OS01G0519700 PROTEIN"/>
    <property type="match status" value="1"/>
</dbReference>